<sequence>MKKILRLPLIDSISWIKFDGDPKKSTLVFLHDSLGCIALWRAFPQKLGQVLNCNVIVYDRLGYGKSGPFVSHIRGLDYMEIEADILNDLMDSWGIENAVLFGHSDGGSIALLMAAKYPDKIKGVISEGAHVFVEDITIKGIEQAVELYKTTDLKARLTKYHGDKTEAMFMAWTQTWLREDFKDWNIESYLKNIVCPVLVIQGEDDEYGTLKQVQSIVNNTVGLSQKLIIPKIGHSPHKEVPHYILEKSIAFLTRQVTTLDSIS</sequence>
<organism evidence="3 4">
    <name type="scientific">Maribacter polysiphoniae</name>
    <dbReference type="NCBI Taxonomy" id="429344"/>
    <lineage>
        <taxon>Bacteria</taxon>
        <taxon>Pseudomonadati</taxon>
        <taxon>Bacteroidota</taxon>
        <taxon>Flavobacteriia</taxon>
        <taxon>Flavobacteriales</taxon>
        <taxon>Flavobacteriaceae</taxon>
        <taxon>Maribacter</taxon>
    </lineage>
</organism>
<dbReference type="EMBL" id="QGGQ01000018">
    <property type="protein sequence ID" value="PWK18366.1"/>
    <property type="molecule type" value="Genomic_DNA"/>
</dbReference>
<dbReference type="InterPro" id="IPR000073">
    <property type="entry name" value="AB_hydrolase_1"/>
</dbReference>
<keyword evidence="5" id="KW-1185">Reference proteome</keyword>
<evidence type="ECO:0000313" key="4">
    <source>
        <dbReference type="Proteomes" id="UP000245667"/>
    </source>
</evidence>
<reference evidence="3 4" key="1">
    <citation type="submission" date="2018-05" db="EMBL/GenBank/DDBJ databases">
        <title>Genomic Encyclopedia of Archaeal and Bacterial Type Strains, Phase II (KMG-II): from individual species to whole genera.</title>
        <authorList>
            <person name="Goeker M."/>
        </authorList>
    </citation>
    <scope>NUCLEOTIDE SEQUENCE [LARGE SCALE GENOMIC DNA]</scope>
    <source>
        <strain evidence="3 4">DSM 23514</strain>
    </source>
</reference>
<gene>
    <name evidence="2" type="ORF">HZY62_21280</name>
    <name evidence="3" type="ORF">LX92_04377</name>
</gene>
<dbReference type="OrthoDB" id="9793489at2"/>
<dbReference type="InterPro" id="IPR029058">
    <property type="entry name" value="AB_hydrolase_fold"/>
</dbReference>
<accession>A0A316DL04</accession>
<evidence type="ECO:0000313" key="2">
    <source>
        <dbReference type="EMBL" id="MBD1263136.1"/>
    </source>
</evidence>
<dbReference type="Pfam" id="PF00561">
    <property type="entry name" value="Abhydrolase_1"/>
    <property type="match status" value="1"/>
</dbReference>
<evidence type="ECO:0000259" key="1">
    <source>
        <dbReference type="Pfam" id="PF00561"/>
    </source>
</evidence>
<dbReference type="RefSeq" id="WP_109655062.1">
    <property type="nucleotide sequence ID" value="NZ_JACWLN010000018.1"/>
</dbReference>
<name>A0A316DL04_9FLAO</name>
<dbReference type="PANTHER" id="PTHR43798">
    <property type="entry name" value="MONOACYLGLYCEROL LIPASE"/>
    <property type="match status" value="1"/>
</dbReference>
<dbReference type="EMBL" id="JACWLN010000018">
    <property type="protein sequence ID" value="MBD1263136.1"/>
    <property type="molecule type" value="Genomic_DNA"/>
</dbReference>
<dbReference type="Proteomes" id="UP000245667">
    <property type="component" value="Unassembled WGS sequence"/>
</dbReference>
<evidence type="ECO:0000313" key="5">
    <source>
        <dbReference type="Proteomes" id="UP000651837"/>
    </source>
</evidence>
<dbReference type="SUPFAM" id="SSF53474">
    <property type="entry name" value="alpha/beta-Hydrolases"/>
    <property type="match status" value="1"/>
</dbReference>
<dbReference type="GO" id="GO:0016787">
    <property type="term" value="F:hydrolase activity"/>
    <property type="evidence" value="ECO:0007669"/>
    <property type="project" value="UniProtKB-KW"/>
</dbReference>
<dbReference type="AlphaFoldDB" id="A0A316DL04"/>
<dbReference type="GO" id="GO:0016020">
    <property type="term" value="C:membrane"/>
    <property type="evidence" value="ECO:0007669"/>
    <property type="project" value="TreeGrafter"/>
</dbReference>
<protein>
    <submittedName>
        <fullName evidence="2">Alpha/beta hydrolase</fullName>
    </submittedName>
    <submittedName>
        <fullName evidence="3">Pimeloyl-ACP methyl ester carboxylesterase</fullName>
    </submittedName>
</protein>
<dbReference type="Gene3D" id="3.40.50.1820">
    <property type="entry name" value="alpha/beta hydrolase"/>
    <property type="match status" value="1"/>
</dbReference>
<reference evidence="2 5" key="2">
    <citation type="submission" date="2020-07" db="EMBL/GenBank/DDBJ databases">
        <title>The draft genome sequence of Maribacter polysiphoniae KCTC 22021.</title>
        <authorList>
            <person name="Mu L."/>
        </authorList>
    </citation>
    <scope>NUCLEOTIDE SEQUENCE [LARGE SCALE GENOMIC DNA]</scope>
    <source>
        <strain evidence="2 5">KCTC 22021</strain>
    </source>
</reference>
<proteinExistence type="predicted"/>
<dbReference type="PANTHER" id="PTHR43798:SF33">
    <property type="entry name" value="HYDROLASE, PUTATIVE (AFU_ORTHOLOGUE AFUA_2G14860)-RELATED"/>
    <property type="match status" value="1"/>
</dbReference>
<evidence type="ECO:0000313" key="3">
    <source>
        <dbReference type="EMBL" id="PWK18366.1"/>
    </source>
</evidence>
<comment type="caution">
    <text evidence="3">The sequence shown here is derived from an EMBL/GenBank/DDBJ whole genome shotgun (WGS) entry which is preliminary data.</text>
</comment>
<dbReference type="Proteomes" id="UP000651837">
    <property type="component" value="Unassembled WGS sequence"/>
</dbReference>
<feature type="domain" description="AB hydrolase-1" evidence="1">
    <location>
        <begin position="27"/>
        <end position="131"/>
    </location>
</feature>
<keyword evidence="2" id="KW-0378">Hydrolase</keyword>
<dbReference type="PRINTS" id="PR00111">
    <property type="entry name" value="ABHYDROLASE"/>
</dbReference>
<dbReference type="InterPro" id="IPR050266">
    <property type="entry name" value="AB_hydrolase_sf"/>
</dbReference>